<evidence type="ECO:0000256" key="5">
    <source>
        <dbReference type="ARBA" id="ARBA00022722"/>
    </source>
</evidence>
<dbReference type="FunFam" id="3.30.420.10:FF:000032">
    <property type="entry name" value="Retrovirus-related Pol polyprotein from transposon 297-like Protein"/>
    <property type="match status" value="1"/>
</dbReference>
<organism evidence="13 14">
    <name type="scientific">Tenebrio molitor</name>
    <name type="common">Yellow mealworm beetle</name>
    <dbReference type="NCBI Taxonomy" id="7067"/>
    <lineage>
        <taxon>Eukaryota</taxon>
        <taxon>Metazoa</taxon>
        <taxon>Ecdysozoa</taxon>
        <taxon>Arthropoda</taxon>
        <taxon>Hexapoda</taxon>
        <taxon>Insecta</taxon>
        <taxon>Pterygota</taxon>
        <taxon>Neoptera</taxon>
        <taxon>Endopterygota</taxon>
        <taxon>Coleoptera</taxon>
        <taxon>Polyphaga</taxon>
        <taxon>Cucujiformia</taxon>
        <taxon>Tenebrionidae</taxon>
        <taxon>Tenebrio</taxon>
    </lineage>
</organism>
<dbReference type="InterPro" id="IPR000477">
    <property type="entry name" value="RT_dom"/>
</dbReference>
<dbReference type="GO" id="GO:0008233">
    <property type="term" value="F:peptidase activity"/>
    <property type="evidence" value="ECO:0007669"/>
    <property type="project" value="UniProtKB-KW"/>
</dbReference>
<keyword evidence="3" id="KW-0808">Transferase</keyword>
<dbReference type="InterPro" id="IPR043502">
    <property type="entry name" value="DNA/RNA_pol_sf"/>
</dbReference>
<dbReference type="GO" id="GO:0003964">
    <property type="term" value="F:RNA-directed DNA polymerase activity"/>
    <property type="evidence" value="ECO:0007669"/>
    <property type="project" value="UniProtKB-KW"/>
</dbReference>
<reference evidence="13" key="1">
    <citation type="journal article" date="2020" name="J Insects Food Feed">
        <title>The yellow mealworm (Tenebrio molitor) genome: a resource for the emerging insects as food and feed industry.</title>
        <authorList>
            <person name="Eriksson T."/>
            <person name="Andere A."/>
            <person name="Kelstrup H."/>
            <person name="Emery V."/>
            <person name="Picard C."/>
        </authorList>
    </citation>
    <scope>NUCLEOTIDE SEQUENCE</scope>
    <source>
        <strain evidence="13">Stoneville</strain>
        <tissue evidence="13">Whole head</tissue>
    </source>
</reference>
<dbReference type="InterPro" id="IPR001584">
    <property type="entry name" value="Integrase_cat-core"/>
</dbReference>
<evidence type="ECO:0000256" key="6">
    <source>
        <dbReference type="ARBA" id="ARBA00022759"/>
    </source>
</evidence>
<evidence type="ECO:0000256" key="8">
    <source>
        <dbReference type="ARBA" id="ARBA00022918"/>
    </source>
</evidence>
<dbReference type="PANTHER" id="PTHR37984:SF5">
    <property type="entry name" value="PROTEIN NYNRIN-LIKE"/>
    <property type="match status" value="1"/>
</dbReference>
<name>A0A8J6HQA8_TENMO</name>
<dbReference type="Gene3D" id="3.30.420.10">
    <property type="entry name" value="Ribonuclease H-like superfamily/Ribonuclease H"/>
    <property type="match status" value="1"/>
</dbReference>
<dbReference type="PANTHER" id="PTHR37984">
    <property type="entry name" value="PROTEIN CBG26694"/>
    <property type="match status" value="1"/>
</dbReference>
<feature type="compositionally biased region" description="Polar residues" evidence="10">
    <location>
        <begin position="674"/>
        <end position="683"/>
    </location>
</feature>
<feature type="domain" description="Reverse transcriptase" evidence="11">
    <location>
        <begin position="911"/>
        <end position="1111"/>
    </location>
</feature>
<sequence length="1598" mass="180205">MSESSGRITKNQRKIIMEEQMKLLLEQLAEQEKKRFEEQKKLFLEEIEKRGLEEKAEQKRILEHLEFTFKENVEEKVTEIKKEVKEKVMDIQRGVEEKKQFEAAPGANNWDDEGKAVALTLALRGQALQILQTLPVEDQKNYAAFVKALELRYGDHHLSQVYQSQLRPRTSRGLFTWPTPTVPRSFTTKLEPASFFVNGVRDGDLQLALRLARHKKCANALVHALEFEAAKNASRPTAQRLRAVTVEEPTERQGDLLQKMTKMFEEIQRSISFARPKCFNCGKFVGRRSHKWNHMHYDRRYGAALSIVRPHVVESLKNLQMTGSDLILKTATGEAARVLGEADVRLELGSVEVIHRVVVADIVDDFILGLDVMNKIGFVLDIKNRMLQNGNEDILLHIATASIDEIRVIVSETVRLQKNSEQIVLAELEGDPEGYRTGIIDPDMTKETPIMVARTLVDAGRPIPIRAVNLSDNRVTLQKGLQIGRYHPVLRVVRCWKHLTDEQIKKAKAFIRTESDAFATADETYRKNQHRTTSHQHPGNVKPIRQPPRRLPLAKHQEVTQMVLLPVGRLGVDAGRKRHGTSLPALRREGCFFSVLLSFCTKDLAVRVNRLDCETAIFFDGGAGGNIMAPNVGLSSDKASESPNPRPMPTSRMAAGSRPVRQQEPDVKKKSWVSACSSSTQSAAHRVQDSAGSSSESPGGRGVTPTPPRSQRMAFKSDGQPRQFSVLACQRSTVETPGSSTTSLHVGRGSDVTPGPLSPRATTAATEGPTSAPRSQRLEPTAPMDIDSGVPETGVCAPFCARPQQRFCACFAERVVFRVAMPSGPCDSPSTSAPRRRPGGPIMSNSVAALPASSPKRHRGGRPPGQFRLPGIQRDPLRSRTPAARDRLHHHRRRRTAKPTMGPVVTVYKMKNEGIIEDSSSPWSSPVVLVTKKDGSTRFCVDYRRLNDVTKKDSYTLPSIDDTLSTLAGSRWFSTLDLKSGYWQVGVHPEDKEKTAFSNGSGLYQFNVMPFGLCNAPATFERLMEFVLRGLTWKTCLVYLDDVMVVGSTFGEHLKNLNEIFGPLKSAHLQLNVKNFSPAGIQTDPDKLEPVRESPRPKDKHQLRSFLGLCTYYRRFVTGFADIAKPLHKLTEDKMPFIWDKEIQEGEERVIEYYSKVLSKPEKKYCVTRKELLVIVNAVGHFYKYLYSQHFKIRTDHAALKWLVNLKYLEGQAARWLERLQQYDFKIEHRAGKSHQNANVLSRRPCRSDCKHCSRKEKSEDIVIVNRLVLQPQDGWTTAEVRSKQLKASDIVQILETKENGDKGPVGKRKRPLETCVGKCQWGSGDNAARSPKCRVKEVLQEIHGGTSGAHFDVNKTLGKIRERFYWVNARDDIETWCRKCATCAASKGPRTRSRDLMKQYNVGAPFERIAFDIAGPFPITDSGSKALIENWICRYGLPLEMHSDQGRNFESNVFQGVCELLGVRKTRTTPLHHQSDGMVERLNRTMKQHLSRVVDQHQRNWDRHLPLFLLAYRAAIHDTTHQTPAKILFGHELRLPCDLTFGSPARVPKDVISYVDELQEAMHTIHDLTRTHILVASDRMKTRYDLKANTAEFRVAV</sequence>
<dbReference type="InterPro" id="IPR012337">
    <property type="entry name" value="RNaseH-like_sf"/>
</dbReference>
<keyword evidence="9" id="KW-0175">Coiled coil</keyword>
<feature type="compositionally biased region" description="Basic and acidic residues" evidence="10">
    <location>
        <begin position="1084"/>
        <end position="1098"/>
    </location>
</feature>
<keyword evidence="5" id="KW-0540">Nuclease</keyword>
<dbReference type="GO" id="GO:0042575">
    <property type="term" value="C:DNA polymerase complex"/>
    <property type="evidence" value="ECO:0007669"/>
    <property type="project" value="UniProtKB-ARBA"/>
</dbReference>
<feature type="domain" description="Integrase catalytic" evidence="12">
    <location>
        <begin position="1368"/>
        <end position="1533"/>
    </location>
</feature>
<protein>
    <recommendedName>
        <fullName evidence="1">RNA-directed DNA polymerase</fullName>
        <ecNumber evidence="1">2.7.7.49</ecNumber>
    </recommendedName>
</protein>
<dbReference type="GO" id="GO:0015074">
    <property type="term" value="P:DNA integration"/>
    <property type="evidence" value="ECO:0007669"/>
    <property type="project" value="InterPro"/>
</dbReference>
<dbReference type="SUPFAM" id="SSF56672">
    <property type="entry name" value="DNA/RNA polymerases"/>
    <property type="match status" value="1"/>
</dbReference>
<dbReference type="InterPro" id="IPR021109">
    <property type="entry name" value="Peptidase_aspartic_dom_sf"/>
</dbReference>
<accession>A0A8J6HQA8</accession>
<dbReference type="GO" id="GO:0004519">
    <property type="term" value="F:endonuclease activity"/>
    <property type="evidence" value="ECO:0007669"/>
    <property type="project" value="UniProtKB-KW"/>
</dbReference>
<dbReference type="PROSITE" id="PS50994">
    <property type="entry name" value="INTEGRASE"/>
    <property type="match status" value="1"/>
</dbReference>
<dbReference type="CDD" id="cd09274">
    <property type="entry name" value="RNase_HI_RT_Ty3"/>
    <property type="match status" value="1"/>
</dbReference>
<dbReference type="InterPro" id="IPR050951">
    <property type="entry name" value="Retrovirus_Pol_polyprotein"/>
</dbReference>
<dbReference type="SUPFAM" id="SSF50630">
    <property type="entry name" value="Acid proteases"/>
    <property type="match status" value="1"/>
</dbReference>
<dbReference type="GO" id="GO:0003676">
    <property type="term" value="F:nucleic acid binding"/>
    <property type="evidence" value="ECO:0007669"/>
    <property type="project" value="InterPro"/>
</dbReference>
<feature type="region of interest" description="Disordered" evidence="10">
    <location>
        <begin position="632"/>
        <end position="788"/>
    </location>
</feature>
<evidence type="ECO:0000256" key="3">
    <source>
        <dbReference type="ARBA" id="ARBA00022679"/>
    </source>
</evidence>
<dbReference type="Gene3D" id="3.10.10.10">
    <property type="entry name" value="HIV Type 1 Reverse Transcriptase, subunit A, domain 1"/>
    <property type="match status" value="1"/>
</dbReference>
<dbReference type="Pfam" id="PF00078">
    <property type="entry name" value="RVT_1"/>
    <property type="match status" value="1"/>
</dbReference>
<dbReference type="Gene3D" id="3.30.70.270">
    <property type="match status" value="2"/>
</dbReference>
<evidence type="ECO:0000259" key="12">
    <source>
        <dbReference type="PROSITE" id="PS50994"/>
    </source>
</evidence>
<evidence type="ECO:0000256" key="1">
    <source>
        <dbReference type="ARBA" id="ARBA00012493"/>
    </source>
</evidence>
<dbReference type="InterPro" id="IPR041373">
    <property type="entry name" value="RT_RNaseH"/>
</dbReference>
<dbReference type="Pfam" id="PF17917">
    <property type="entry name" value="RT_RNaseH"/>
    <property type="match status" value="1"/>
</dbReference>
<dbReference type="InterPro" id="IPR041588">
    <property type="entry name" value="Integrase_H2C2"/>
</dbReference>
<proteinExistence type="predicted"/>
<dbReference type="Pfam" id="PF17921">
    <property type="entry name" value="Integrase_H2C2"/>
    <property type="match status" value="1"/>
</dbReference>
<dbReference type="GO" id="GO:0006508">
    <property type="term" value="P:proteolysis"/>
    <property type="evidence" value="ECO:0007669"/>
    <property type="project" value="UniProtKB-KW"/>
</dbReference>
<feature type="region of interest" description="Disordered" evidence="10">
    <location>
        <begin position="823"/>
        <end position="896"/>
    </location>
</feature>
<gene>
    <name evidence="13" type="ORF">GEV33_004164</name>
</gene>
<evidence type="ECO:0000256" key="9">
    <source>
        <dbReference type="SAM" id="Coils"/>
    </source>
</evidence>
<keyword evidence="2" id="KW-0645">Protease</keyword>
<dbReference type="PROSITE" id="PS50878">
    <property type="entry name" value="RT_POL"/>
    <property type="match status" value="1"/>
</dbReference>
<evidence type="ECO:0000256" key="2">
    <source>
        <dbReference type="ARBA" id="ARBA00022670"/>
    </source>
</evidence>
<dbReference type="Proteomes" id="UP000719412">
    <property type="component" value="Unassembled WGS sequence"/>
</dbReference>
<dbReference type="InterPro" id="IPR043128">
    <property type="entry name" value="Rev_trsase/Diguanyl_cyclase"/>
</dbReference>
<evidence type="ECO:0000259" key="11">
    <source>
        <dbReference type="PROSITE" id="PS50878"/>
    </source>
</evidence>
<dbReference type="EMBL" id="JABDTM020017031">
    <property type="protein sequence ID" value="KAH0818627.1"/>
    <property type="molecule type" value="Genomic_DNA"/>
</dbReference>
<evidence type="ECO:0000313" key="14">
    <source>
        <dbReference type="Proteomes" id="UP000719412"/>
    </source>
</evidence>
<feature type="region of interest" description="Disordered" evidence="10">
    <location>
        <begin position="1078"/>
        <end position="1098"/>
    </location>
</feature>
<dbReference type="EC" id="2.7.7.49" evidence="1"/>
<feature type="compositionally biased region" description="Basic and acidic residues" evidence="10">
    <location>
        <begin position="875"/>
        <end position="886"/>
    </location>
</feature>
<keyword evidence="4" id="KW-0548">Nucleotidyltransferase</keyword>
<keyword evidence="6" id="KW-0255">Endonuclease</keyword>
<evidence type="ECO:0000256" key="4">
    <source>
        <dbReference type="ARBA" id="ARBA00022695"/>
    </source>
</evidence>
<feature type="compositionally biased region" description="Polar residues" evidence="10">
    <location>
        <begin position="760"/>
        <end position="774"/>
    </location>
</feature>
<dbReference type="FunFam" id="3.10.10.10:FF:000007">
    <property type="entry name" value="Retrovirus-related Pol polyprotein from transposon 17.6-like Protein"/>
    <property type="match status" value="1"/>
</dbReference>
<dbReference type="Gene3D" id="1.10.340.70">
    <property type="match status" value="1"/>
</dbReference>
<dbReference type="FunFam" id="1.10.340.70:FF:000001">
    <property type="entry name" value="Retrovirus-related Pol polyprotein from transposon gypsy-like Protein"/>
    <property type="match status" value="1"/>
</dbReference>
<feature type="compositionally biased region" description="Basic residues" evidence="10">
    <location>
        <begin position="887"/>
        <end position="896"/>
    </location>
</feature>
<feature type="compositionally biased region" description="Polar residues" evidence="10">
    <location>
        <begin position="730"/>
        <end position="744"/>
    </location>
</feature>
<dbReference type="Gene3D" id="2.40.70.10">
    <property type="entry name" value="Acid Proteases"/>
    <property type="match status" value="1"/>
</dbReference>
<keyword evidence="14" id="KW-1185">Reference proteome</keyword>
<feature type="coiled-coil region" evidence="9">
    <location>
        <begin position="14"/>
        <end position="46"/>
    </location>
</feature>
<dbReference type="InterPro" id="IPR036397">
    <property type="entry name" value="RNaseH_sf"/>
</dbReference>
<evidence type="ECO:0000313" key="13">
    <source>
        <dbReference type="EMBL" id="KAH0818627.1"/>
    </source>
</evidence>
<evidence type="ECO:0000256" key="7">
    <source>
        <dbReference type="ARBA" id="ARBA00022801"/>
    </source>
</evidence>
<keyword evidence="8" id="KW-0695">RNA-directed DNA polymerase</keyword>
<evidence type="ECO:0000256" key="10">
    <source>
        <dbReference type="SAM" id="MobiDB-lite"/>
    </source>
</evidence>
<comment type="caution">
    <text evidence="13">The sequence shown here is derived from an EMBL/GenBank/DDBJ whole genome shotgun (WGS) entry which is preliminary data.</text>
</comment>
<keyword evidence="7" id="KW-0378">Hydrolase</keyword>
<reference evidence="13" key="2">
    <citation type="submission" date="2021-08" db="EMBL/GenBank/DDBJ databases">
        <authorList>
            <person name="Eriksson T."/>
        </authorList>
    </citation>
    <scope>NUCLEOTIDE SEQUENCE</scope>
    <source>
        <strain evidence="13">Stoneville</strain>
        <tissue evidence="13">Whole head</tissue>
    </source>
</reference>
<dbReference type="CDD" id="cd01647">
    <property type="entry name" value="RT_LTR"/>
    <property type="match status" value="1"/>
</dbReference>
<dbReference type="SUPFAM" id="SSF53098">
    <property type="entry name" value="Ribonuclease H-like"/>
    <property type="match status" value="1"/>
</dbReference>